<feature type="binding site" evidence="11">
    <location>
        <position position="250"/>
    </location>
    <ligand>
        <name>Mg(2+)</name>
        <dbReference type="ChEBI" id="CHEBI:18420"/>
    </ligand>
</feature>
<reference evidence="13" key="1">
    <citation type="journal article" date="2013" name="Genome Announc.">
        <title>Draft Genome Sequence of the Dimorphic Prosthecate Bacterium Brevundimonas abyssalis TAR-001T.</title>
        <authorList>
            <person name="Tsubouchi T."/>
            <person name="Nishi S."/>
            <person name="Usui K."/>
            <person name="Shimane Y."/>
            <person name="Takaki Y."/>
            <person name="Maruyama T."/>
            <person name="Hatada Y."/>
        </authorList>
    </citation>
    <scope>NUCLEOTIDE SEQUENCE [LARGE SCALE GENOMIC DNA]</scope>
    <source>
        <strain evidence="13">TAR-001</strain>
    </source>
</reference>
<keyword evidence="4 10" id="KW-0808">Transferase</keyword>
<dbReference type="Proteomes" id="UP000016569">
    <property type="component" value="Unassembled WGS sequence"/>
</dbReference>
<evidence type="ECO:0000256" key="2">
    <source>
        <dbReference type="ARBA" id="ARBA00016337"/>
    </source>
</evidence>
<evidence type="ECO:0000256" key="8">
    <source>
        <dbReference type="ARBA" id="ARBA00031306"/>
    </source>
</evidence>
<keyword evidence="7 10" id="KW-0460">Magnesium</keyword>
<evidence type="ECO:0000256" key="9">
    <source>
        <dbReference type="ARBA" id="ARBA00048540"/>
    </source>
</evidence>
<keyword evidence="6 10" id="KW-0274">FAD</keyword>
<comment type="similarity">
    <text evidence="10">Belongs to the ApbE family.</text>
</comment>
<keyword evidence="3 10" id="KW-0285">Flavoprotein</keyword>
<evidence type="ECO:0000256" key="1">
    <source>
        <dbReference type="ARBA" id="ARBA00011955"/>
    </source>
</evidence>
<dbReference type="Gene3D" id="3.10.520.10">
    <property type="entry name" value="ApbE-like domains"/>
    <property type="match status" value="1"/>
</dbReference>
<comment type="caution">
    <text evidence="12">The sequence shown here is derived from an EMBL/GenBank/DDBJ whole genome shotgun (WGS) entry which is preliminary data.</text>
</comment>
<evidence type="ECO:0000256" key="10">
    <source>
        <dbReference type="PIRNR" id="PIRNR006268"/>
    </source>
</evidence>
<evidence type="ECO:0000256" key="6">
    <source>
        <dbReference type="ARBA" id="ARBA00022827"/>
    </source>
</evidence>
<feature type="binding site" evidence="11">
    <location>
        <position position="133"/>
    </location>
    <ligand>
        <name>Mg(2+)</name>
        <dbReference type="ChEBI" id="CHEBI:18420"/>
    </ligand>
</feature>
<evidence type="ECO:0000256" key="4">
    <source>
        <dbReference type="ARBA" id="ARBA00022679"/>
    </source>
</evidence>
<dbReference type="InterPro" id="IPR003374">
    <property type="entry name" value="ApbE-like_sf"/>
</dbReference>
<dbReference type="EMBL" id="BATC01000007">
    <property type="protein sequence ID" value="GAD58460.1"/>
    <property type="molecule type" value="Genomic_DNA"/>
</dbReference>
<dbReference type="GO" id="GO:0016740">
    <property type="term" value="F:transferase activity"/>
    <property type="evidence" value="ECO:0007669"/>
    <property type="project" value="UniProtKB-UniRule"/>
</dbReference>
<dbReference type="SUPFAM" id="SSF143631">
    <property type="entry name" value="ApbE-like"/>
    <property type="match status" value="1"/>
</dbReference>
<comment type="cofactor">
    <cofactor evidence="11">
        <name>Mg(2+)</name>
        <dbReference type="ChEBI" id="CHEBI:18420"/>
    </cofactor>
    <cofactor evidence="11">
        <name>Mn(2+)</name>
        <dbReference type="ChEBI" id="CHEBI:29035"/>
    </cofactor>
    <text evidence="11">Magnesium. Can also use manganese.</text>
</comment>
<organism evidence="12 13">
    <name type="scientific">Brevundimonas abyssalis TAR-001</name>
    <dbReference type="NCBI Taxonomy" id="1391729"/>
    <lineage>
        <taxon>Bacteria</taxon>
        <taxon>Pseudomonadati</taxon>
        <taxon>Pseudomonadota</taxon>
        <taxon>Alphaproteobacteria</taxon>
        <taxon>Caulobacterales</taxon>
        <taxon>Caulobacteraceae</taxon>
        <taxon>Brevundimonas</taxon>
    </lineage>
</organism>
<dbReference type="InterPro" id="IPR024932">
    <property type="entry name" value="ApbE"/>
</dbReference>
<evidence type="ECO:0000256" key="5">
    <source>
        <dbReference type="ARBA" id="ARBA00022723"/>
    </source>
</evidence>
<feature type="binding site" evidence="11">
    <location>
        <position position="246"/>
    </location>
    <ligand>
        <name>Mg(2+)</name>
        <dbReference type="ChEBI" id="CHEBI:18420"/>
    </ligand>
</feature>
<evidence type="ECO:0000313" key="13">
    <source>
        <dbReference type="Proteomes" id="UP000016569"/>
    </source>
</evidence>
<keyword evidence="13" id="KW-1185">Reference proteome</keyword>
<dbReference type="GO" id="GO:0046872">
    <property type="term" value="F:metal ion binding"/>
    <property type="evidence" value="ECO:0007669"/>
    <property type="project" value="UniProtKB-UniRule"/>
</dbReference>
<dbReference type="EC" id="2.7.1.180" evidence="1 10"/>
<sequence length="297" mass="31370">MRAVGDPADGPRLTAAVREEIARVDEQMSHWRPDSALSRFNAADTGEAHALPHTFAGVLAYALSLAQETDGAFDPTLGALVDLWGFGPPGPRADIPADAKIETARAGGGWRRLEHGPDGRWVQPGGLRLDLSGVAKGFAVDAVSERLTAEDASHHLVEIGGELRGHGIKPDGRPWWVELEQPPGLDAPRMLAALHGLSVATSGDQVRVFEHDGRAFSHTLDGRTGRPVDNGVASVTVLHASAMQADALASALTVMGPAVGMAYAERESLAVRMILRGPDGLEEHFSPAFAAMLDDDA</sequence>
<keyword evidence="5 10" id="KW-0479">Metal-binding</keyword>
<keyword evidence="12" id="KW-0449">Lipoprotein</keyword>
<evidence type="ECO:0000313" key="12">
    <source>
        <dbReference type="EMBL" id="GAD58460.1"/>
    </source>
</evidence>
<dbReference type="PANTHER" id="PTHR30040:SF2">
    <property type="entry name" value="FAD:PROTEIN FMN TRANSFERASE"/>
    <property type="match status" value="1"/>
</dbReference>
<name>A0A8E0KJN2_9CAUL</name>
<dbReference type="Pfam" id="PF02424">
    <property type="entry name" value="ApbE"/>
    <property type="match status" value="1"/>
</dbReference>
<dbReference type="PANTHER" id="PTHR30040">
    <property type="entry name" value="THIAMINE BIOSYNTHESIS LIPOPROTEIN APBE"/>
    <property type="match status" value="1"/>
</dbReference>
<protein>
    <recommendedName>
        <fullName evidence="2 10">FAD:protein FMN transferase</fullName>
        <ecNumber evidence="1 10">2.7.1.180</ecNumber>
    </recommendedName>
    <alternativeName>
        <fullName evidence="8 10">Flavin transferase</fullName>
    </alternativeName>
</protein>
<accession>A0A8E0KJN2</accession>
<comment type="catalytic activity">
    <reaction evidence="9 10">
        <text>L-threonyl-[protein] + FAD = FMN-L-threonyl-[protein] + AMP + H(+)</text>
        <dbReference type="Rhea" id="RHEA:36847"/>
        <dbReference type="Rhea" id="RHEA-COMP:11060"/>
        <dbReference type="Rhea" id="RHEA-COMP:11061"/>
        <dbReference type="ChEBI" id="CHEBI:15378"/>
        <dbReference type="ChEBI" id="CHEBI:30013"/>
        <dbReference type="ChEBI" id="CHEBI:57692"/>
        <dbReference type="ChEBI" id="CHEBI:74257"/>
        <dbReference type="ChEBI" id="CHEBI:456215"/>
        <dbReference type="EC" id="2.7.1.180"/>
    </reaction>
</comment>
<evidence type="ECO:0000256" key="7">
    <source>
        <dbReference type="ARBA" id="ARBA00022842"/>
    </source>
</evidence>
<dbReference type="PIRSF" id="PIRSF006268">
    <property type="entry name" value="ApbE"/>
    <property type="match status" value="1"/>
</dbReference>
<dbReference type="AlphaFoldDB" id="A0A8E0KJN2"/>
<evidence type="ECO:0000256" key="11">
    <source>
        <dbReference type="PIRSR" id="PIRSR006268-2"/>
    </source>
</evidence>
<dbReference type="RefSeq" id="WP_021696556.1">
    <property type="nucleotide sequence ID" value="NZ_BATC01000007.1"/>
</dbReference>
<gene>
    <name evidence="12" type="ORF">MBEBAB_0710</name>
</gene>
<proteinExistence type="inferred from homology"/>
<evidence type="ECO:0000256" key="3">
    <source>
        <dbReference type="ARBA" id="ARBA00022630"/>
    </source>
</evidence>